<feature type="domain" description="FAD-binding" evidence="2">
    <location>
        <begin position="5"/>
        <end position="336"/>
    </location>
</feature>
<feature type="region of interest" description="Disordered" evidence="1">
    <location>
        <begin position="393"/>
        <end position="419"/>
    </location>
</feature>
<dbReference type="GO" id="GO:0016628">
    <property type="term" value="F:oxidoreductase activity, acting on the CH-CH group of donors, NAD or NADP as acceptor"/>
    <property type="evidence" value="ECO:0007669"/>
    <property type="project" value="InterPro"/>
</dbReference>
<dbReference type="GO" id="GO:0071949">
    <property type="term" value="F:FAD binding"/>
    <property type="evidence" value="ECO:0007669"/>
    <property type="project" value="InterPro"/>
</dbReference>
<dbReference type="RefSeq" id="WP_083341484.1">
    <property type="nucleotide sequence ID" value="NZ_MLQM01000001.1"/>
</dbReference>
<dbReference type="PRINTS" id="PR00420">
    <property type="entry name" value="RNGMNOXGNASE"/>
</dbReference>
<dbReference type="EC" id="1.3.-.-" evidence="3"/>
<dbReference type="InterPro" id="IPR011777">
    <property type="entry name" value="Geranylgeranyl_Rdtase_fam"/>
</dbReference>
<dbReference type="SUPFAM" id="SSF51905">
    <property type="entry name" value="FAD/NAD(P)-binding domain"/>
    <property type="match status" value="1"/>
</dbReference>
<feature type="compositionally biased region" description="Basic and acidic residues" evidence="1">
    <location>
        <begin position="393"/>
        <end position="413"/>
    </location>
</feature>
<gene>
    <name evidence="3" type="primary">menJ_1</name>
    <name evidence="3" type="ORF">C1Y40_01811</name>
</gene>
<sequence>MVQRYDLVVAGGGPAGSAAAWQAAQTGARVVVLDKASFPRDKPCGDGLTPRAVSYLQKMGLAGEVAKFHRVNRAKIFSPTEWDLSFPRRPGMPDHGHVVRRSTLDTLLLNNAESAGATVRQSAEVTGPIIDGDGRVSGVTLKNGEKVAADAVIAADGAYSPVRRALRLAPPHKSYTAIAIRAEMSANRLDADSLDIYLKLRFQGDQLPGYGWVFPLGEGRVNIGLGYVNSYKNWQAINATEFLGDFLDTLPTEWELPPIEELKKSKVLQAWRLPMGFTAWPPWRPGVLFAGDALGAARPVSGAGISKALQSGLAAGECAIAALTNGGPDDFTNYQQRVQATWGREYRRGRFFHKLVGIPTIANAGLTALDRVNHPGFRARLLFWEEWRDPDQRFDKNSKANPADTDRIRRGRYEPPATA</sequence>
<dbReference type="Proteomes" id="UP000238296">
    <property type="component" value="Unassembled WGS sequence"/>
</dbReference>
<keyword evidence="3" id="KW-0560">Oxidoreductase</keyword>
<organism evidence="3 4">
    <name type="scientific">Mycobacterium talmoniae</name>
    <dbReference type="NCBI Taxonomy" id="1858794"/>
    <lineage>
        <taxon>Bacteria</taxon>
        <taxon>Bacillati</taxon>
        <taxon>Actinomycetota</taxon>
        <taxon>Actinomycetes</taxon>
        <taxon>Mycobacteriales</taxon>
        <taxon>Mycobacteriaceae</taxon>
        <taxon>Mycobacterium</taxon>
    </lineage>
</organism>
<name>A0A2S8BMX6_9MYCO</name>
<accession>A0A2S8BMX6</accession>
<evidence type="ECO:0000259" key="2">
    <source>
        <dbReference type="Pfam" id="PF01494"/>
    </source>
</evidence>
<evidence type="ECO:0000256" key="1">
    <source>
        <dbReference type="SAM" id="MobiDB-lite"/>
    </source>
</evidence>
<dbReference type="EMBL" id="PPEA01000254">
    <property type="protein sequence ID" value="PQM47988.1"/>
    <property type="molecule type" value="Genomic_DNA"/>
</dbReference>
<dbReference type="PANTHER" id="PTHR42685:SF22">
    <property type="entry name" value="CONDITIONED MEDIUM FACTOR RECEPTOR 1"/>
    <property type="match status" value="1"/>
</dbReference>
<evidence type="ECO:0000313" key="4">
    <source>
        <dbReference type="Proteomes" id="UP000238296"/>
    </source>
</evidence>
<protein>
    <submittedName>
        <fullName evidence="3">Menaquinone reductase</fullName>
        <ecNumber evidence="3">1.3.-.-</ecNumber>
    </submittedName>
</protein>
<reference evidence="3 4" key="1">
    <citation type="journal article" date="2017" name="Int. J. Syst. Evol. Microbiol.">
        <title>Mycobacterium talmoniae sp. nov., a slowly growing mycobacterium isolated from human respiratory samples.</title>
        <authorList>
            <person name="Davidson R.M."/>
            <person name="DeGroote M.A."/>
            <person name="Marola J.L."/>
            <person name="Buss S."/>
            <person name="Jones V."/>
            <person name="McNeil M.R."/>
            <person name="Freifeld A.G."/>
            <person name="Elaine Epperson L."/>
            <person name="Hasan N.A."/>
            <person name="Jackson M."/>
            <person name="Iwen P.C."/>
            <person name="Salfinger M."/>
            <person name="Strong M."/>
        </authorList>
    </citation>
    <scope>NUCLEOTIDE SEQUENCE [LARGE SCALE GENOMIC DNA]</scope>
    <source>
        <strain evidence="3 4">ATCC BAA-2683</strain>
    </source>
</reference>
<dbReference type="AlphaFoldDB" id="A0A2S8BMX6"/>
<dbReference type="Gene3D" id="3.50.50.60">
    <property type="entry name" value="FAD/NAD(P)-binding domain"/>
    <property type="match status" value="1"/>
</dbReference>
<proteinExistence type="predicted"/>
<dbReference type="Pfam" id="PF01494">
    <property type="entry name" value="FAD_binding_3"/>
    <property type="match status" value="1"/>
</dbReference>
<evidence type="ECO:0000313" key="3">
    <source>
        <dbReference type="EMBL" id="PQM47988.1"/>
    </source>
</evidence>
<dbReference type="PANTHER" id="PTHR42685">
    <property type="entry name" value="GERANYLGERANYL DIPHOSPHATE REDUCTASE"/>
    <property type="match status" value="1"/>
</dbReference>
<dbReference type="InterPro" id="IPR002938">
    <property type="entry name" value="FAD-bd"/>
</dbReference>
<dbReference type="InterPro" id="IPR050407">
    <property type="entry name" value="Geranylgeranyl_reductase"/>
</dbReference>
<dbReference type="InterPro" id="IPR036188">
    <property type="entry name" value="FAD/NAD-bd_sf"/>
</dbReference>
<comment type="caution">
    <text evidence="3">The sequence shown here is derived from an EMBL/GenBank/DDBJ whole genome shotgun (WGS) entry which is preliminary data.</text>
</comment>
<dbReference type="NCBIfam" id="TIGR02032">
    <property type="entry name" value="GG-red-SF"/>
    <property type="match status" value="1"/>
</dbReference>